<evidence type="ECO:0000313" key="1">
    <source>
        <dbReference type="EMBL" id="OGC10150.1"/>
    </source>
</evidence>
<dbReference type="EMBL" id="METQ01000002">
    <property type="protein sequence ID" value="OGC10150.1"/>
    <property type="molecule type" value="Genomic_DNA"/>
</dbReference>
<evidence type="ECO:0000313" key="2">
    <source>
        <dbReference type="Proteomes" id="UP000179095"/>
    </source>
</evidence>
<reference evidence="1 2" key="1">
    <citation type="journal article" date="2016" name="Nat. Commun.">
        <title>Thousands of microbial genomes shed light on interconnected biogeochemical processes in an aquifer system.</title>
        <authorList>
            <person name="Anantharaman K."/>
            <person name="Brown C.T."/>
            <person name="Hug L.A."/>
            <person name="Sharon I."/>
            <person name="Castelle C.J."/>
            <person name="Probst A.J."/>
            <person name="Thomas B.C."/>
            <person name="Singh A."/>
            <person name="Wilkins M.J."/>
            <person name="Karaoz U."/>
            <person name="Brodie E.L."/>
            <person name="Williams K.H."/>
            <person name="Hubbard S.S."/>
            <person name="Banfield J.F."/>
        </authorList>
    </citation>
    <scope>NUCLEOTIDE SEQUENCE [LARGE SCALE GENOMIC DNA]</scope>
</reference>
<sequence>MKKFIVGGLMLFGFCLLIVSLAGAMGGPAAEKTELEESKPIVLGPSFLIEDFESGSLRSPREWWTFDVKRADVVGNDKYAEGEEVVTGDVGKYSLMLKGKAANWYVGGCGSYLAKEGQNLSKYDTFVLDVYGNGKGSGTLKVELFDDDNGNYQVEQDPAKNYLPIYDDKLVYDVVVDWEGWKRVEIPLNDFVDDNSGTGDDVWNPQQENASGGFLQFQFVCIAAGEDAEINFNLDNIKLTVNGE</sequence>
<dbReference type="AlphaFoldDB" id="A0A1F4RPQ8"/>
<comment type="caution">
    <text evidence="1">The sequence shown here is derived from an EMBL/GenBank/DDBJ whole genome shotgun (WGS) entry which is preliminary data.</text>
</comment>
<dbReference type="InterPro" id="IPR008979">
    <property type="entry name" value="Galactose-bd-like_sf"/>
</dbReference>
<gene>
    <name evidence="1" type="ORF">A3F86_06140</name>
</gene>
<dbReference type="Proteomes" id="UP000179095">
    <property type="component" value="Unassembled WGS sequence"/>
</dbReference>
<dbReference type="STRING" id="1802568.A3F86_06140"/>
<dbReference type="SUPFAM" id="SSF49785">
    <property type="entry name" value="Galactose-binding domain-like"/>
    <property type="match status" value="1"/>
</dbReference>
<protein>
    <recommendedName>
        <fullName evidence="3">CBM11 domain-containing protein</fullName>
    </recommendedName>
</protein>
<accession>A0A1F4RPQ8</accession>
<dbReference type="Gene3D" id="2.60.120.430">
    <property type="entry name" value="Galactose-binding lectin"/>
    <property type="match status" value="1"/>
</dbReference>
<name>A0A1F4RPQ8_UNCSA</name>
<organism evidence="1 2">
    <name type="scientific">candidate division WOR-1 bacterium RIFCSPLOWO2_12_FULL_45_9</name>
    <dbReference type="NCBI Taxonomy" id="1802568"/>
    <lineage>
        <taxon>Bacteria</taxon>
        <taxon>Bacillati</taxon>
        <taxon>Saganbacteria</taxon>
    </lineage>
</organism>
<proteinExistence type="predicted"/>
<evidence type="ECO:0008006" key="3">
    <source>
        <dbReference type="Google" id="ProtNLM"/>
    </source>
</evidence>